<proteinExistence type="predicted"/>
<dbReference type="KEGG" id="foc:127749992"/>
<gene>
    <name evidence="2" type="primary">LOC127749992</name>
</gene>
<keyword evidence="1" id="KW-1185">Reference proteome</keyword>
<organism evidence="1 2">
    <name type="scientific">Frankliniella occidentalis</name>
    <name type="common">Western flower thrips</name>
    <name type="synonym">Euthrips occidentalis</name>
    <dbReference type="NCBI Taxonomy" id="133901"/>
    <lineage>
        <taxon>Eukaryota</taxon>
        <taxon>Metazoa</taxon>
        <taxon>Ecdysozoa</taxon>
        <taxon>Arthropoda</taxon>
        <taxon>Hexapoda</taxon>
        <taxon>Insecta</taxon>
        <taxon>Pterygota</taxon>
        <taxon>Neoptera</taxon>
        <taxon>Paraneoptera</taxon>
        <taxon>Thysanoptera</taxon>
        <taxon>Terebrantia</taxon>
        <taxon>Thripoidea</taxon>
        <taxon>Thripidae</taxon>
        <taxon>Frankliniella</taxon>
    </lineage>
</organism>
<dbReference type="RefSeq" id="XP_052126277.1">
    <property type="nucleotide sequence ID" value="XM_052270317.1"/>
</dbReference>
<dbReference type="AlphaFoldDB" id="A0A9C6U9Y9"/>
<protein>
    <submittedName>
        <fullName evidence="2">Uncharacterized protein LOC127749992</fullName>
    </submittedName>
</protein>
<evidence type="ECO:0000313" key="1">
    <source>
        <dbReference type="Proteomes" id="UP000504606"/>
    </source>
</evidence>
<dbReference type="GeneID" id="127749992"/>
<sequence length="305" mass="33524">MDGNNPQDFKIFQDSVDNCSWATISISNEVGTSLELDNSDDVEESLDDTLPIEEVEELGGKNNKYFVEHTNINGIYQSTNMLPIRAMSAYAGESPAPKDMREFQPVYCSSSIQSDSAGSSKDSFEFSPPCCSSKLDNQLKSSNCGIAQHTRDTQQNPFANHHAPIIREIAKLNPCFGPLHNMRMGSAEFKPKKCSTALSESEFQIPYAPTGQQESSIFFAPLRCSTGITRSASMNHALPSAKADFAPHRCSTGLQDNSTAFIPLRCSTENNESAIFNPILSSTATSNDESNIPEFKYLRMGSEKR</sequence>
<dbReference type="Proteomes" id="UP000504606">
    <property type="component" value="Unplaced"/>
</dbReference>
<name>A0A9C6U9Y9_FRAOC</name>
<evidence type="ECO:0000313" key="2">
    <source>
        <dbReference type="RefSeq" id="XP_052126277.1"/>
    </source>
</evidence>
<accession>A0A9C6U9Y9</accession>
<reference evidence="2" key="1">
    <citation type="submission" date="2025-08" db="UniProtKB">
        <authorList>
            <consortium name="RefSeq"/>
        </authorList>
    </citation>
    <scope>IDENTIFICATION</scope>
    <source>
        <tissue evidence="2">Whole organism</tissue>
    </source>
</reference>
<dbReference type="OrthoDB" id="8195252at2759"/>